<proteinExistence type="predicted"/>
<sequence>MAAFSKGRGVLKGGKSWFAMESKTFEISIEEVRGVEDWCRGESSSRCLKVWEERGRKFRLECHSNEAEVKALGVSTPALSKGDLGTSNSKKDGYSVKGKQVYAEVAKLKTGELGDSLWVHEWAYERWSLKGGVADVLRREFLLQKWGPEVGCFRNGSHAKEVWVKVVGLPLHLWSREVFKSIGESCGGFIAFDEETTFISQLQWAHILWQGPPSIKMRGGRSGMRVGVMHAQVRHRDATDAEGRLPSVVELDSTACGPGPRKASWEAYKDKGFMGLSSGVDWAKGPIPISSEEAGLGLHLFPLGGVVGMEIELLAVEDAVVGELLSGRLKFTDEALMEEASSGAEREMGQIPLCVVRIGVFSALGGWSESSWGSVDIVSVNELALVPVGSEFASPIEKRIDCHLEEGRSSNCLTKFSRCLGLPMEGFEKEILYLLRRMKGRIDQKGKEGVSRKTCLKSSKSSKELKKLEWIVSYKKN</sequence>
<dbReference type="PANTHER" id="PTHR34427">
    <property type="entry name" value="DUF4283 DOMAIN PROTEIN"/>
    <property type="match status" value="1"/>
</dbReference>
<comment type="caution">
    <text evidence="1">The sequence shown here is derived from an EMBL/GenBank/DDBJ whole genome shotgun (WGS) entry which is preliminary data.</text>
</comment>
<evidence type="ECO:0000313" key="1">
    <source>
        <dbReference type="EMBL" id="RVW30578.1"/>
    </source>
</evidence>
<protein>
    <submittedName>
        <fullName evidence="1">Uncharacterized protein</fullName>
    </submittedName>
</protein>
<accession>A0A438D509</accession>
<dbReference type="Proteomes" id="UP000288805">
    <property type="component" value="Unassembled WGS sequence"/>
</dbReference>
<reference evidence="1 2" key="1">
    <citation type="journal article" date="2018" name="PLoS Genet.">
        <title>Population sequencing reveals clonal diversity and ancestral inbreeding in the grapevine cultivar Chardonnay.</title>
        <authorList>
            <person name="Roach M.J."/>
            <person name="Johnson D.L."/>
            <person name="Bohlmann J."/>
            <person name="van Vuuren H.J."/>
            <person name="Jones S.J."/>
            <person name="Pretorius I.S."/>
            <person name="Schmidt S.A."/>
            <person name="Borneman A.R."/>
        </authorList>
    </citation>
    <scope>NUCLEOTIDE SEQUENCE [LARGE SCALE GENOMIC DNA]</scope>
    <source>
        <strain evidence="2">cv. Chardonnay</strain>
        <tissue evidence="1">Leaf</tissue>
    </source>
</reference>
<name>A0A438D509_VITVI</name>
<dbReference type="EMBL" id="QGNW01001792">
    <property type="protein sequence ID" value="RVW30578.1"/>
    <property type="molecule type" value="Genomic_DNA"/>
</dbReference>
<gene>
    <name evidence="1" type="ORF">CK203_086079</name>
</gene>
<dbReference type="PANTHER" id="PTHR34427:SF5">
    <property type="entry name" value="DUF4283 DOMAIN-CONTAINING PROTEIN"/>
    <property type="match status" value="1"/>
</dbReference>
<evidence type="ECO:0000313" key="2">
    <source>
        <dbReference type="Proteomes" id="UP000288805"/>
    </source>
</evidence>
<organism evidence="1 2">
    <name type="scientific">Vitis vinifera</name>
    <name type="common">Grape</name>
    <dbReference type="NCBI Taxonomy" id="29760"/>
    <lineage>
        <taxon>Eukaryota</taxon>
        <taxon>Viridiplantae</taxon>
        <taxon>Streptophyta</taxon>
        <taxon>Embryophyta</taxon>
        <taxon>Tracheophyta</taxon>
        <taxon>Spermatophyta</taxon>
        <taxon>Magnoliopsida</taxon>
        <taxon>eudicotyledons</taxon>
        <taxon>Gunneridae</taxon>
        <taxon>Pentapetalae</taxon>
        <taxon>rosids</taxon>
        <taxon>Vitales</taxon>
        <taxon>Vitaceae</taxon>
        <taxon>Viteae</taxon>
        <taxon>Vitis</taxon>
    </lineage>
</organism>
<dbReference type="AlphaFoldDB" id="A0A438D509"/>